<feature type="signal peptide" evidence="6">
    <location>
        <begin position="1"/>
        <end position="23"/>
    </location>
</feature>
<accession>A0A7C1JLS4</accession>
<dbReference type="InterPro" id="IPR006060">
    <property type="entry name" value="Maltose/Cyclodextrin-bd"/>
</dbReference>
<evidence type="ECO:0000313" key="7">
    <source>
        <dbReference type="EMBL" id="HDX32402.1"/>
    </source>
</evidence>
<dbReference type="AlphaFoldDB" id="A0A7C1JLS4"/>
<dbReference type="InterPro" id="IPR006059">
    <property type="entry name" value="SBP"/>
</dbReference>
<name>A0A7C1JLS4_9CHLR</name>
<comment type="caution">
    <text evidence="7">The sequence shown here is derived from an EMBL/GenBank/DDBJ whole genome shotgun (WGS) entry which is preliminary data.</text>
</comment>
<reference evidence="7" key="1">
    <citation type="journal article" date="2020" name="mSystems">
        <title>Genome- and Community-Level Interaction Insights into Carbon Utilization and Element Cycling Functions of Hydrothermarchaeota in Hydrothermal Sediment.</title>
        <authorList>
            <person name="Zhou Z."/>
            <person name="Liu Y."/>
            <person name="Xu W."/>
            <person name="Pan J."/>
            <person name="Luo Z.H."/>
            <person name="Li M."/>
        </authorList>
    </citation>
    <scope>NUCLEOTIDE SEQUENCE [LARGE SCALE GENOMIC DNA]</scope>
    <source>
        <strain evidence="7">SpSt-289</strain>
    </source>
</reference>
<keyword evidence="4 6" id="KW-0732">Signal</keyword>
<proteinExistence type="inferred from homology"/>
<dbReference type="SUPFAM" id="SSF53850">
    <property type="entry name" value="Periplasmic binding protein-like II"/>
    <property type="match status" value="1"/>
</dbReference>
<dbReference type="CDD" id="cd13586">
    <property type="entry name" value="PBP2_Maltose_binding_like"/>
    <property type="match status" value="1"/>
</dbReference>
<evidence type="ECO:0000256" key="4">
    <source>
        <dbReference type="ARBA" id="ARBA00022729"/>
    </source>
</evidence>
<feature type="chain" id="PRO_5028258022" evidence="6">
    <location>
        <begin position="24"/>
        <end position="437"/>
    </location>
</feature>
<dbReference type="Gene3D" id="3.40.190.10">
    <property type="entry name" value="Periplasmic binding protein-like II"/>
    <property type="match status" value="2"/>
</dbReference>
<gene>
    <name evidence="7" type="ORF">ENQ20_13085</name>
</gene>
<dbReference type="PANTHER" id="PTHR30061">
    <property type="entry name" value="MALTOSE-BINDING PERIPLASMIC PROTEIN"/>
    <property type="match status" value="1"/>
</dbReference>
<evidence type="ECO:0000256" key="5">
    <source>
        <dbReference type="SAM" id="MobiDB-lite"/>
    </source>
</evidence>
<evidence type="ECO:0000256" key="2">
    <source>
        <dbReference type="ARBA" id="ARBA00022448"/>
    </source>
</evidence>
<feature type="region of interest" description="Disordered" evidence="5">
    <location>
        <begin position="25"/>
        <end position="61"/>
    </location>
</feature>
<keyword evidence="3" id="KW-0762">Sugar transport</keyword>
<keyword evidence="2" id="KW-0813">Transport</keyword>
<dbReference type="EMBL" id="DSMG01000131">
    <property type="protein sequence ID" value="HDX32402.1"/>
    <property type="molecule type" value="Genomic_DNA"/>
</dbReference>
<dbReference type="Pfam" id="PF13416">
    <property type="entry name" value="SBP_bac_8"/>
    <property type="match status" value="1"/>
</dbReference>
<dbReference type="GO" id="GO:0015768">
    <property type="term" value="P:maltose transport"/>
    <property type="evidence" value="ECO:0007669"/>
    <property type="project" value="TreeGrafter"/>
</dbReference>
<dbReference type="GO" id="GO:0015144">
    <property type="term" value="F:carbohydrate transmembrane transporter activity"/>
    <property type="evidence" value="ECO:0007669"/>
    <property type="project" value="InterPro"/>
</dbReference>
<dbReference type="GO" id="GO:0055052">
    <property type="term" value="C:ATP-binding cassette (ABC) transporter complex, substrate-binding subunit-containing"/>
    <property type="evidence" value="ECO:0007669"/>
    <property type="project" value="TreeGrafter"/>
</dbReference>
<protein>
    <submittedName>
        <fullName evidence="7">Maltose ABC transporter substrate-binding protein</fullName>
    </submittedName>
</protein>
<dbReference type="PANTHER" id="PTHR30061:SF50">
    <property type="entry name" value="MALTOSE_MALTODEXTRIN-BINDING PERIPLASMIC PROTEIN"/>
    <property type="match status" value="1"/>
</dbReference>
<sequence length="437" mass="46399">MRNRNIILLSLLVVIAMALTACPAQPGAAPVAPTQPPAQEVAPTEAPAEEAAPTEAPAEEAAPAEVALTIWADDTRAPILEELGKQFEAQYGIPVVVTEKGFGNIRDDLKVAGPAGEGPDIIIGAHDWLGELVENGLLAEIELGDAADQFLPAAVQAFIYDGKLYGMPYATENVAFVYNPEIVEQVPATWSELTKLAAELESAGVVKQAYIRQEGDPYHFFPIQTAFGGYVFGLTEQGYDPTDVGIDSPGSIAAATWLDQMYKAGHLKAGSAVDYDIMHAAFENGDAAMLITGPWALPRIRESGVPYAVTTIPGEVQPAQPFLGVQGFMINAFSKNPLLAQTFLQEFVATEEAMQAIFDADPRPSAFLPVREKITDPDLAAFAAAGENGLPMPAIPEMSAVWSAWGDAIVLISQQREAPDVAFKNAAAQIRAAIAGN</sequence>
<dbReference type="PRINTS" id="PR00181">
    <property type="entry name" value="MALTOSEBP"/>
</dbReference>
<comment type="similarity">
    <text evidence="1">Belongs to the bacterial solute-binding protein 1 family.</text>
</comment>
<dbReference type="GO" id="GO:0042956">
    <property type="term" value="P:maltodextrin transmembrane transport"/>
    <property type="evidence" value="ECO:0007669"/>
    <property type="project" value="TreeGrafter"/>
</dbReference>
<dbReference type="PROSITE" id="PS51257">
    <property type="entry name" value="PROKAR_LIPOPROTEIN"/>
    <property type="match status" value="1"/>
</dbReference>
<evidence type="ECO:0000256" key="1">
    <source>
        <dbReference type="ARBA" id="ARBA00008520"/>
    </source>
</evidence>
<evidence type="ECO:0000256" key="3">
    <source>
        <dbReference type="ARBA" id="ARBA00022597"/>
    </source>
</evidence>
<dbReference type="GO" id="GO:1901982">
    <property type="term" value="F:maltose binding"/>
    <property type="evidence" value="ECO:0007669"/>
    <property type="project" value="TreeGrafter"/>
</dbReference>
<evidence type="ECO:0000256" key="6">
    <source>
        <dbReference type="SAM" id="SignalP"/>
    </source>
</evidence>
<organism evidence="7">
    <name type="scientific">Caldilinea aerophila</name>
    <dbReference type="NCBI Taxonomy" id="133453"/>
    <lineage>
        <taxon>Bacteria</taxon>
        <taxon>Bacillati</taxon>
        <taxon>Chloroflexota</taxon>
        <taxon>Caldilineae</taxon>
        <taxon>Caldilineales</taxon>
        <taxon>Caldilineaceae</taxon>
        <taxon>Caldilinea</taxon>
    </lineage>
</organism>